<dbReference type="SUPFAM" id="SSF52833">
    <property type="entry name" value="Thioredoxin-like"/>
    <property type="match status" value="1"/>
</dbReference>
<feature type="compositionally biased region" description="Low complexity" evidence="1">
    <location>
        <begin position="84"/>
        <end position="93"/>
    </location>
</feature>
<accession>A0ABU3PYH1</accession>
<dbReference type="EMBL" id="JAVYII010000006">
    <property type="protein sequence ID" value="MDT9594278.1"/>
    <property type="molecule type" value="Genomic_DNA"/>
</dbReference>
<dbReference type="InterPro" id="IPR036249">
    <property type="entry name" value="Thioredoxin-like_sf"/>
</dbReference>
<evidence type="ECO:0000313" key="5">
    <source>
        <dbReference type="Proteomes" id="UP001268542"/>
    </source>
</evidence>
<comment type="caution">
    <text evidence="4">The sequence shown here is derived from an EMBL/GenBank/DDBJ whole genome shotgun (WGS) entry which is preliminary data.</text>
</comment>
<sequence>MASEPKKKVPTKKTGPTPSRVERAAAARRQAEKGAWIREWAIVIGVVAVVAVLIGGAFLVSGGDSPLGGDDDELATSGPTPAVATAEAGEGSADGAEAGLVGEVTADGGLAFGDPAAPHRVVIYEDFLCPFCGQLEAAVGDDLAELVASGDTVVEYRALNFLSRIGDYSLRAANAFAVVMDASGPQVARDFHDLVFANQPAESGEMPDDDWLVERAVEAGADEDAVRTGIVDQEFAGWVNRGTLAASDAGVASTPTVLVDGEELTGYETLDELAALIVERASA</sequence>
<organism evidence="4 5">
    <name type="scientific">Nocardioides imazamoxiresistens</name>
    <dbReference type="NCBI Taxonomy" id="3231893"/>
    <lineage>
        <taxon>Bacteria</taxon>
        <taxon>Bacillati</taxon>
        <taxon>Actinomycetota</taxon>
        <taxon>Actinomycetes</taxon>
        <taxon>Propionibacteriales</taxon>
        <taxon>Nocardioidaceae</taxon>
        <taxon>Nocardioides</taxon>
    </lineage>
</organism>
<reference evidence="4 5" key="1">
    <citation type="submission" date="2023-08" db="EMBL/GenBank/DDBJ databases">
        <title>Nocardioides seae sp. nov., a bacterium isolated from a soil.</title>
        <authorList>
            <person name="Wang X."/>
        </authorList>
    </citation>
    <scope>NUCLEOTIDE SEQUENCE [LARGE SCALE GENOMIC DNA]</scope>
    <source>
        <strain evidence="4 5">YZH12</strain>
    </source>
</reference>
<proteinExistence type="predicted"/>
<evidence type="ECO:0000256" key="2">
    <source>
        <dbReference type="SAM" id="Phobius"/>
    </source>
</evidence>
<feature type="region of interest" description="Disordered" evidence="1">
    <location>
        <begin position="69"/>
        <end position="93"/>
    </location>
</feature>
<name>A0ABU3PYH1_9ACTN</name>
<dbReference type="RefSeq" id="WP_315733863.1">
    <property type="nucleotide sequence ID" value="NZ_JAVYII010000006.1"/>
</dbReference>
<dbReference type="InterPro" id="IPR012336">
    <property type="entry name" value="Thioredoxin-like_fold"/>
</dbReference>
<protein>
    <submittedName>
        <fullName evidence="4">Thioredoxin domain-containing protein</fullName>
    </submittedName>
</protein>
<keyword evidence="5" id="KW-1185">Reference proteome</keyword>
<evidence type="ECO:0000313" key="4">
    <source>
        <dbReference type="EMBL" id="MDT9594278.1"/>
    </source>
</evidence>
<feature type="region of interest" description="Disordered" evidence="1">
    <location>
        <begin position="1"/>
        <end position="22"/>
    </location>
</feature>
<dbReference type="Pfam" id="PF13462">
    <property type="entry name" value="Thioredoxin_4"/>
    <property type="match status" value="1"/>
</dbReference>
<keyword evidence="2" id="KW-0472">Membrane</keyword>
<feature type="transmembrane region" description="Helical" evidence="2">
    <location>
        <begin position="40"/>
        <end position="60"/>
    </location>
</feature>
<keyword evidence="2" id="KW-1133">Transmembrane helix</keyword>
<evidence type="ECO:0000256" key="1">
    <source>
        <dbReference type="SAM" id="MobiDB-lite"/>
    </source>
</evidence>
<feature type="domain" description="Thioredoxin-like fold" evidence="3">
    <location>
        <begin position="107"/>
        <end position="277"/>
    </location>
</feature>
<dbReference type="Proteomes" id="UP001268542">
    <property type="component" value="Unassembled WGS sequence"/>
</dbReference>
<dbReference type="Gene3D" id="3.40.30.10">
    <property type="entry name" value="Glutaredoxin"/>
    <property type="match status" value="1"/>
</dbReference>
<keyword evidence="2" id="KW-0812">Transmembrane</keyword>
<evidence type="ECO:0000259" key="3">
    <source>
        <dbReference type="Pfam" id="PF13462"/>
    </source>
</evidence>
<gene>
    <name evidence="4" type="ORF">RDV89_14435</name>
</gene>